<dbReference type="Proteomes" id="UP001485043">
    <property type="component" value="Unassembled WGS sequence"/>
</dbReference>
<comment type="caution">
    <text evidence="1">The sequence shown here is derived from an EMBL/GenBank/DDBJ whole genome shotgun (WGS) entry which is preliminary data.</text>
</comment>
<accession>A0AAW1T9M6</accession>
<name>A0AAW1T9M6_9CHLO</name>
<reference evidence="1 2" key="1">
    <citation type="journal article" date="2024" name="Nat. Commun.">
        <title>Phylogenomics reveals the evolutionary origins of lichenization in chlorophyte algae.</title>
        <authorList>
            <person name="Puginier C."/>
            <person name="Libourel C."/>
            <person name="Otte J."/>
            <person name="Skaloud P."/>
            <person name="Haon M."/>
            <person name="Grisel S."/>
            <person name="Petersen M."/>
            <person name="Berrin J.G."/>
            <person name="Delaux P.M."/>
            <person name="Dal Grande F."/>
            <person name="Keller J."/>
        </authorList>
    </citation>
    <scope>NUCLEOTIDE SEQUENCE [LARGE SCALE GENOMIC DNA]</scope>
    <source>
        <strain evidence="1 2">SAG 2523</strain>
    </source>
</reference>
<protein>
    <submittedName>
        <fullName evidence="1">Uncharacterized protein</fullName>
    </submittedName>
</protein>
<proteinExistence type="predicted"/>
<organism evidence="1 2">
    <name type="scientific">Apatococcus fuscideae</name>
    <dbReference type="NCBI Taxonomy" id="2026836"/>
    <lineage>
        <taxon>Eukaryota</taxon>
        <taxon>Viridiplantae</taxon>
        <taxon>Chlorophyta</taxon>
        <taxon>core chlorophytes</taxon>
        <taxon>Trebouxiophyceae</taxon>
        <taxon>Chlorellales</taxon>
        <taxon>Chlorellaceae</taxon>
        <taxon>Apatococcus</taxon>
    </lineage>
</organism>
<evidence type="ECO:0000313" key="1">
    <source>
        <dbReference type="EMBL" id="KAK9865725.1"/>
    </source>
</evidence>
<sequence length="155" mass="17344">MLALFVSALLKHILGRRSCLANSFRLLRICWRQFLAVQLGHTGMLMLGIGAMVERLVSLNDYEHSMAWSVVSHPNNTNPFPGSYLNSLVHLSLKPVSMGNATFIKLSSSFSTEASHKELMETTFRRLYESAVINVQRWGLPGHIDHPVLALLQQG</sequence>
<dbReference type="EMBL" id="JALJOV010000223">
    <property type="protein sequence ID" value="KAK9865725.1"/>
    <property type="molecule type" value="Genomic_DNA"/>
</dbReference>
<gene>
    <name evidence="1" type="ORF">WJX84_006926</name>
</gene>
<dbReference type="Gene3D" id="3.30.530.20">
    <property type="match status" value="1"/>
</dbReference>
<dbReference type="InterPro" id="IPR023393">
    <property type="entry name" value="START-like_dom_sf"/>
</dbReference>
<dbReference type="AlphaFoldDB" id="A0AAW1T9M6"/>
<evidence type="ECO:0000313" key="2">
    <source>
        <dbReference type="Proteomes" id="UP001485043"/>
    </source>
</evidence>
<keyword evidence="2" id="KW-1185">Reference proteome</keyword>